<accession>A0A8X6I3G2</accession>
<gene>
    <name evidence="1" type="ORF">NPIL_123241</name>
</gene>
<organism evidence="1 2">
    <name type="scientific">Nephila pilipes</name>
    <name type="common">Giant wood spider</name>
    <name type="synonym">Nephila maculata</name>
    <dbReference type="NCBI Taxonomy" id="299642"/>
    <lineage>
        <taxon>Eukaryota</taxon>
        <taxon>Metazoa</taxon>
        <taxon>Ecdysozoa</taxon>
        <taxon>Arthropoda</taxon>
        <taxon>Chelicerata</taxon>
        <taxon>Arachnida</taxon>
        <taxon>Araneae</taxon>
        <taxon>Araneomorphae</taxon>
        <taxon>Entelegynae</taxon>
        <taxon>Araneoidea</taxon>
        <taxon>Nephilidae</taxon>
        <taxon>Nephila</taxon>
    </lineage>
</organism>
<dbReference type="Proteomes" id="UP000887013">
    <property type="component" value="Unassembled WGS sequence"/>
</dbReference>
<evidence type="ECO:0000313" key="2">
    <source>
        <dbReference type="Proteomes" id="UP000887013"/>
    </source>
</evidence>
<dbReference type="AlphaFoldDB" id="A0A8X6I3G2"/>
<dbReference type="EMBL" id="BMAW01041544">
    <property type="protein sequence ID" value="GFS29236.1"/>
    <property type="molecule type" value="Genomic_DNA"/>
</dbReference>
<proteinExistence type="predicted"/>
<name>A0A8X6I3G2_NEPPI</name>
<sequence>MCVCPVPLTSPSHRHQKGHLSGSADQCVYISAQITCLGKCHRVVTYRPHALFFKNRIVKTHLFIQSVFASTTHVTRVGLELDSPHRTRHLSRRSQNVSSIPPYASRCGEAFFLREPSFSIPGKKHTTYTIVNRAVAMRVGDNNGQKSFVRCKSDNER</sequence>
<keyword evidence="2" id="KW-1185">Reference proteome</keyword>
<reference evidence="1" key="1">
    <citation type="submission" date="2020-08" db="EMBL/GenBank/DDBJ databases">
        <title>Multicomponent nature underlies the extraordinary mechanical properties of spider dragline silk.</title>
        <authorList>
            <person name="Kono N."/>
            <person name="Nakamura H."/>
            <person name="Mori M."/>
            <person name="Yoshida Y."/>
            <person name="Ohtoshi R."/>
            <person name="Malay A.D."/>
            <person name="Moran D.A.P."/>
            <person name="Tomita M."/>
            <person name="Numata K."/>
            <person name="Arakawa K."/>
        </authorList>
    </citation>
    <scope>NUCLEOTIDE SEQUENCE</scope>
</reference>
<protein>
    <submittedName>
        <fullName evidence="1">Uncharacterized protein</fullName>
    </submittedName>
</protein>
<comment type="caution">
    <text evidence="1">The sequence shown here is derived from an EMBL/GenBank/DDBJ whole genome shotgun (WGS) entry which is preliminary data.</text>
</comment>
<evidence type="ECO:0000313" key="1">
    <source>
        <dbReference type="EMBL" id="GFS29236.1"/>
    </source>
</evidence>